<sequence length="269" mass="30641">MQQLEIYDERLLEEEVSKVIDKCPDKSVIGVAHLGGVSDSGGRLSYNLRELFEKNNLEAKEINDNLIRKSDVIIMYDDNINSGLQLLNIMGELLDELEKLPKEMNLQEKHLSPLVTDEAKKKLKAMPLHFCFIVGFEGTEKKIKELLATHLGFNQDNIHIHINKLFKNSGKIFNGGDSKFNHKDKLELKEFITNVGEQLLTNENKLPEKIESCKLGYAKAEAMVLFPYNIPTMTITALWCRGTISDGIPWVPLAERRRRTKDGKFVGED</sequence>
<dbReference type="AlphaFoldDB" id="A0A1I5ZKN0"/>
<dbReference type="Pfam" id="PF24390">
    <property type="entry name" value="PRTase-CE"/>
    <property type="match status" value="1"/>
</dbReference>
<evidence type="ECO:0000313" key="2">
    <source>
        <dbReference type="EMBL" id="SFQ56687.1"/>
    </source>
</evidence>
<feature type="domain" description="PRTase-CE" evidence="1">
    <location>
        <begin position="22"/>
        <end position="256"/>
    </location>
</feature>
<keyword evidence="3" id="KW-1185">Reference proteome</keyword>
<dbReference type="OrthoDB" id="9803619at2"/>
<dbReference type="EMBL" id="FOXQ01000040">
    <property type="protein sequence ID" value="SFQ56687.1"/>
    <property type="molecule type" value="Genomic_DNA"/>
</dbReference>
<dbReference type="InterPro" id="IPR056920">
    <property type="entry name" value="PRTase-CE"/>
</dbReference>
<evidence type="ECO:0000259" key="1">
    <source>
        <dbReference type="Pfam" id="PF24390"/>
    </source>
</evidence>
<name>A0A1I5ZKN0_9BACT</name>
<proteinExistence type="predicted"/>
<organism evidence="2 3">
    <name type="scientific">Parafilimonas terrae</name>
    <dbReference type="NCBI Taxonomy" id="1465490"/>
    <lineage>
        <taxon>Bacteria</taxon>
        <taxon>Pseudomonadati</taxon>
        <taxon>Bacteroidota</taxon>
        <taxon>Chitinophagia</taxon>
        <taxon>Chitinophagales</taxon>
        <taxon>Chitinophagaceae</taxon>
        <taxon>Parafilimonas</taxon>
    </lineage>
</organism>
<reference evidence="2 3" key="1">
    <citation type="submission" date="2016-10" db="EMBL/GenBank/DDBJ databases">
        <authorList>
            <person name="de Groot N.N."/>
        </authorList>
    </citation>
    <scope>NUCLEOTIDE SEQUENCE [LARGE SCALE GENOMIC DNA]</scope>
    <source>
        <strain evidence="2 3">DSM 28286</strain>
    </source>
</reference>
<protein>
    <recommendedName>
        <fullName evidence="1">PRTase-CE domain-containing protein</fullName>
    </recommendedName>
</protein>
<evidence type="ECO:0000313" key="3">
    <source>
        <dbReference type="Proteomes" id="UP000199031"/>
    </source>
</evidence>
<dbReference type="RefSeq" id="WP_090663385.1">
    <property type="nucleotide sequence ID" value="NZ_FOXQ01000040.1"/>
</dbReference>
<dbReference type="Proteomes" id="UP000199031">
    <property type="component" value="Unassembled WGS sequence"/>
</dbReference>
<gene>
    <name evidence="2" type="ORF">SAMN05444277_1401</name>
</gene>
<dbReference type="STRING" id="1465490.SAMN05444277_1401"/>
<accession>A0A1I5ZKN0</accession>